<dbReference type="Proteomes" id="UP000717328">
    <property type="component" value="Unassembled WGS sequence"/>
</dbReference>
<dbReference type="AlphaFoldDB" id="A0A9P7FSZ4"/>
<gene>
    <name evidence="1" type="ORF">H0H81_007811</name>
</gene>
<evidence type="ECO:0000313" key="2">
    <source>
        <dbReference type="Proteomes" id="UP000717328"/>
    </source>
</evidence>
<evidence type="ECO:0000313" key="1">
    <source>
        <dbReference type="EMBL" id="KAG5636501.1"/>
    </source>
</evidence>
<reference evidence="1" key="1">
    <citation type="submission" date="2021-02" db="EMBL/GenBank/DDBJ databases">
        <authorList>
            <person name="Nieuwenhuis M."/>
            <person name="Van De Peppel L.J.J."/>
        </authorList>
    </citation>
    <scope>NUCLEOTIDE SEQUENCE</scope>
    <source>
        <strain evidence="1">D49</strain>
    </source>
</reference>
<accession>A0A9P7FSZ4</accession>
<sequence>MSTWDAHAEEYHALDCALGGRGYPHLRRVAIFIQFKRSVFELDEPPSQYIEALVTGLKTQLPLLCAKGILDIRWLVDKASDEQVNRSTLRVALRALEEGIEGPVYMGADGEFKFGLETNERNMALRALEEGIQATGSE</sequence>
<reference evidence="1" key="2">
    <citation type="submission" date="2021-10" db="EMBL/GenBank/DDBJ databases">
        <title>Phylogenomics reveals ancestral predisposition of the termite-cultivated fungus Termitomyces towards a domesticated lifestyle.</title>
        <authorList>
            <person name="Auxier B."/>
            <person name="Grum-Grzhimaylo A."/>
            <person name="Cardenas M.E."/>
            <person name="Lodge J.D."/>
            <person name="Laessoe T."/>
            <person name="Pedersen O."/>
            <person name="Smith M.E."/>
            <person name="Kuyper T.W."/>
            <person name="Franco-Molano E.A."/>
            <person name="Baroni T.J."/>
            <person name="Aanen D.K."/>
        </authorList>
    </citation>
    <scope>NUCLEOTIDE SEQUENCE</scope>
    <source>
        <strain evidence="1">D49</strain>
    </source>
</reference>
<keyword evidence="2" id="KW-1185">Reference proteome</keyword>
<organism evidence="1 2">
    <name type="scientific">Sphagnurus paluster</name>
    <dbReference type="NCBI Taxonomy" id="117069"/>
    <lineage>
        <taxon>Eukaryota</taxon>
        <taxon>Fungi</taxon>
        <taxon>Dikarya</taxon>
        <taxon>Basidiomycota</taxon>
        <taxon>Agaricomycotina</taxon>
        <taxon>Agaricomycetes</taxon>
        <taxon>Agaricomycetidae</taxon>
        <taxon>Agaricales</taxon>
        <taxon>Tricholomatineae</taxon>
        <taxon>Lyophyllaceae</taxon>
        <taxon>Sphagnurus</taxon>
    </lineage>
</organism>
<protein>
    <submittedName>
        <fullName evidence="1">Uncharacterized protein</fullName>
    </submittedName>
</protein>
<proteinExistence type="predicted"/>
<name>A0A9P7FSZ4_9AGAR</name>
<dbReference type="EMBL" id="JABCKI010005924">
    <property type="protein sequence ID" value="KAG5636501.1"/>
    <property type="molecule type" value="Genomic_DNA"/>
</dbReference>
<comment type="caution">
    <text evidence="1">The sequence shown here is derived from an EMBL/GenBank/DDBJ whole genome shotgun (WGS) entry which is preliminary data.</text>
</comment>